<organism evidence="1 2">
    <name type="scientific">Macrolepiota fuliginosa MF-IS2</name>
    <dbReference type="NCBI Taxonomy" id="1400762"/>
    <lineage>
        <taxon>Eukaryota</taxon>
        <taxon>Fungi</taxon>
        <taxon>Dikarya</taxon>
        <taxon>Basidiomycota</taxon>
        <taxon>Agaricomycotina</taxon>
        <taxon>Agaricomycetes</taxon>
        <taxon>Agaricomycetidae</taxon>
        <taxon>Agaricales</taxon>
        <taxon>Agaricineae</taxon>
        <taxon>Agaricaceae</taxon>
        <taxon>Macrolepiota</taxon>
    </lineage>
</organism>
<evidence type="ECO:0000313" key="1">
    <source>
        <dbReference type="EMBL" id="KAF9444706.1"/>
    </source>
</evidence>
<protein>
    <submittedName>
        <fullName evidence="1">Uncharacterized protein</fullName>
    </submittedName>
</protein>
<proteinExistence type="predicted"/>
<keyword evidence="2" id="KW-1185">Reference proteome</keyword>
<accession>A0A9P5X8F4</accession>
<evidence type="ECO:0000313" key="2">
    <source>
        <dbReference type="Proteomes" id="UP000807342"/>
    </source>
</evidence>
<dbReference type="EMBL" id="MU151353">
    <property type="protein sequence ID" value="KAF9444706.1"/>
    <property type="molecule type" value="Genomic_DNA"/>
</dbReference>
<comment type="caution">
    <text evidence="1">The sequence shown here is derived from an EMBL/GenBank/DDBJ whole genome shotgun (WGS) entry which is preliminary data.</text>
</comment>
<dbReference type="AlphaFoldDB" id="A0A9P5X8F4"/>
<reference evidence="1" key="1">
    <citation type="submission" date="2020-11" db="EMBL/GenBank/DDBJ databases">
        <authorList>
            <consortium name="DOE Joint Genome Institute"/>
            <person name="Ahrendt S."/>
            <person name="Riley R."/>
            <person name="Andreopoulos W."/>
            <person name="Labutti K."/>
            <person name="Pangilinan J."/>
            <person name="Ruiz-Duenas F.J."/>
            <person name="Barrasa J.M."/>
            <person name="Sanchez-Garcia M."/>
            <person name="Camarero S."/>
            <person name="Miyauchi S."/>
            <person name="Serrano A."/>
            <person name="Linde D."/>
            <person name="Babiker R."/>
            <person name="Drula E."/>
            <person name="Ayuso-Fernandez I."/>
            <person name="Pacheco R."/>
            <person name="Padilla G."/>
            <person name="Ferreira P."/>
            <person name="Barriuso J."/>
            <person name="Kellner H."/>
            <person name="Castanera R."/>
            <person name="Alfaro M."/>
            <person name="Ramirez L."/>
            <person name="Pisabarro A.G."/>
            <person name="Kuo A."/>
            <person name="Tritt A."/>
            <person name="Lipzen A."/>
            <person name="He G."/>
            <person name="Yan M."/>
            <person name="Ng V."/>
            <person name="Cullen D."/>
            <person name="Martin F."/>
            <person name="Rosso M.-N."/>
            <person name="Henrissat B."/>
            <person name="Hibbett D."/>
            <person name="Martinez A.T."/>
            <person name="Grigoriev I.V."/>
        </authorList>
    </citation>
    <scope>NUCLEOTIDE SEQUENCE</scope>
    <source>
        <strain evidence="1">MF-IS2</strain>
    </source>
</reference>
<name>A0A9P5X8F4_9AGAR</name>
<dbReference type="Proteomes" id="UP000807342">
    <property type="component" value="Unassembled WGS sequence"/>
</dbReference>
<gene>
    <name evidence="1" type="ORF">P691DRAFT_323907</name>
</gene>
<sequence length="103" mass="11792">MYWSFSTGLILWVSTLFQLLACVRSIGAFTGVALYFTRGPVYVIAMLAVINDRKRCREVIERPETLSLQESTIASRIWKSIVEAEGDITSIRDFERRRSSRQG</sequence>